<gene>
    <name evidence="2" type="ORF">KTN04_16485</name>
</gene>
<protein>
    <submittedName>
        <fullName evidence="2">Uncharacterized protein</fullName>
    </submittedName>
</protein>
<accession>A0ABS6MFC2</accession>
<reference evidence="2 3" key="1">
    <citation type="submission" date="2021-06" db="EMBL/GenBank/DDBJ databases">
        <title>Bacterium isolated from marine sediment.</title>
        <authorList>
            <person name="Zhu K.-L."/>
            <person name="Du Z.-J."/>
            <person name="Liang Q.-Y."/>
        </authorList>
    </citation>
    <scope>NUCLEOTIDE SEQUENCE [LARGE SCALE GENOMIC DNA]</scope>
    <source>
        <strain evidence="2 3">A346</strain>
    </source>
</reference>
<dbReference type="Proteomes" id="UP000755551">
    <property type="component" value="Unassembled WGS sequence"/>
</dbReference>
<keyword evidence="1" id="KW-0812">Transmembrane</keyword>
<keyword evidence="3" id="KW-1185">Reference proteome</keyword>
<sequence>MKGLVSSLFWLFLTVLFGLLQLWILLGYDQANSEFSLDLDKLLLDGVLLFFCCALVSSITIDYHFDKTIELPKWASGILFSFFPFVIVGLSIWLFTASYIIPKDKIELEFIGSVNYIILTMTCLYTVATKSLTFNKG</sequence>
<dbReference type="RefSeq" id="WP_217336316.1">
    <property type="nucleotide sequence ID" value="NZ_JAHQZT010000053.1"/>
</dbReference>
<proteinExistence type="predicted"/>
<dbReference type="EMBL" id="JAHQZT010000053">
    <property type="protein sequence ID" value="MBV0934930.1"/>
    <property type="molecule type" value="Genomic_DNA"/>
</dbReference>
<feature type="transmembrane region" description="Helical" evidence="1">
    <location>
        <begin position="113"/>
        <end position="132"/>
    </location>
</feature>
<evidence type="ECO:0000313" key="3">
    <source>
        <dbReference type="Proteomes" id="UP000755551"/>
    </source>
</evidence>
<evidence type="ECO:0000313" key="2">
    <source>
        <dbReference type="EMBL" id="MBV0934930.1"/>
    </source>
</evidence>
<evidence type="ECO:0000256" key="1">
    <source>
        <dbReference type="SAM" id="Phobius"/>
    </source>
</evidence>
<comment type="caution">
    <text evidence="2">The sequence shown here is derived from an EMBL/GenBank/DDBJ whole genome shotgun (WGS) entry which is preliminary data.</text>
</comment>
<name>A0ABS6MFC2_9GAMM</name>
<feature type="transmembrane region" description="Helical" evidence="1">
    <location>
        <begin position="77"/>
        <end position="101"/>
    </location>
</feature>
<keyword evidence="1" id="KW-1133">Transmembrane helix</keyword>
<keyword evidence="1" id="KW-0472">Membrane</keyword>
<feature type="transmembrane region" description="Helical" evidence="1">
    <location>
        <begin position="46"/>
        <end position="65"/>
    </location>
</feature>
<organism evidence="2 3">
    <name type="scientific">Marinobacterium weihaiense</name>
    <dbReference type="NCBI Taxonomy" id="2851016"/>
    <lineage>
        <taxon>Bacteria</taxon>
        <taxon>Pseudomonadati</taxon>
        <taxon>Pseudomonadota</taxon>
        <taxon>Gammaproteobacteria</taxon>
        <taxon>Oceanospirillales</taxon>
        <taxon>Oceanospirillaceae</taxon>
        <taxon>Marinobacterium</taxon>
    </lineage>
</organism>
<feature type="transmembrane region" description="Helical" evidence="1">
    <location>
        <begin position="7"/>
        <end position="26"/>
    </location>
</feature>